<dbReference type="Gene3D" id="1.10.443.10">
    <property type="entry name" value="Intergrase catalytic core"/>
    <property type="match status" value="1"/>
</dbReference>
<proteinExistence type="predicted"/>
<sequence length="393" mass="43967">MQLNTSLGQALQTYAGERLPFLKGARQDADRINRYLRSLGLDLVRLKRTGPATSGDTPENAYWTVDLVPCQQNRAVPKGLHQHRDQQQHRTQNSDWHRAKLARTMMSDVTAHQLQSLIDAMRQDGYGAATIALERAGLRSLFNHAQRSWYWPEPSRNPASGLVMPKIDNARDRVLSNGEWDRLISALSDSANPFVAPALALLLQTAMRSSEILLTARWQDVDWDRCILKLSDAKAGARNVPLSPAAIEVLRQLQERAGDLVPQVCIFPITYEALKAAWNRSCDRAGIENANLHDLRHTGATRFALEYHGNLPVLKLITGHKTDVQLQRYINIKVDDVVRMMHGRTLDEADAPAGLTAARLAEIFKGAKEVVAPDDMESIPDNVILFNLKRRSA</sequence>
<dbReference type="Pfam" id="PF00589">
    <property type="entry name" value="Phage_integrase"/>
    <property type="match status" value="1"/>
</dbReference>
<evidence type="ECO:0000256" key="2">
    <source>
        <dbReference type="ARBA" id="ARBA00023172"/>
    </source>
</evidence>
<dbReference type="InterPro" id="IPR002104">
    <property type="entry name" value="Integrase_catalytic"/>
</dbReference>
<dbReference type="GO" id="GO:0006310">
    <property type="term" value="P:DNA recombination"/>
    <property type="evidence" value="ECO:0007669"/>
    <property type="project" value="UniProtKB-KW"/>
</dbReference>
<protein>
    <submittedName>
        <fullName evidence="4">Putative integrase</fullName>
    </submittedName>
</protein>
<dbReference type="GO" id="GO:0015074">
    <property type="term" value="P:DNA integration"/>
    <property type="evidence" value="ECO:0007669"/>
    <property type="project" value="InterPro"/>
</dbReference>
<dbReference type="AlphaFoldDB" id="E6QX08"/>
<dbReference type="PANTHER" id="PTHR30349:SF41">
    <property type="entry name" value="INTEGRASE_RECOMBINASE PROTEIN MJ0367-RELATED"/>
    <property type="match status" value="1"/>
</dbReference>
<dbReference type="CDD" id="cd00796">
    <property type="entry name" value="INT_Rci_Hp1_C"/>
    <property type="match status" value="1"/>
</dbReference>
<dbReference type="PROSITE" id="PS51898">
    <property type="entry name" value="TYR_RECOMBINASE"/>
    <property type="match status" value="1"/>
</dbReference>
<reference evidence="4" key="1">
    <citation type="submission" date="2009-10" db="EMBL/GenBank/DDBJ databases">
        <title>Diversity of trophic interactions inside an arsenic-rich microbial ecosystem.</title>
        <authorList>
            <person name="Bertin P.N."/>
            <person name="Heinrich-Salmeron A."/>
            <person name="Pelletier E."/>
            <person name="Goulhen-Chollet F."/>
            <person name="Arsene-Ploetze F."/>
            <person name="Gallien S."/>
            <person name="Calteau A."/>
            <person name="Vallenet D."/>
            <person name="Casiot C."/>
            <person name="Chane-Woon-Ming B."/>
            <person name="Giloteaux L."/>
            <person name="Barakat M."/>
            <person name="Bonnefoy V."/>
            <person name="Bruneel O."/>
            <person name="Chandler M."/>
            <person name="Cleiss J."/>
            <person name="Duran R."/>
            <person name="Elbaz-Poulichet F."/>
            <person name="Fonknechten N."/>
            <person name="Lauga B."/>
            <person name="Mornico D."/>
            <person name="Ortet P."/>
            <person name="Schaeffer C."/>
            <person name="Siguier P."/>
            <person name="Alexander Thil Smith A."/>
            <person name="Van Dorsselaer A."/>
            <person name="Weissenbach J."/>
            <person name="Medigue C."/>
            <person name="Le Paslier D."/>
        </authorList>
    </citation>
    <scope>NUCLEOTIDE SEQUENCE</scope>
</reference>
<dbReference type="InterPro" id="IPR013762">
    <property type="entry name" value="Integrase-like_cat_sf"/>
</dbReference>
<dbReference type="PANTHER" id="PTHR30349">
    <property type="entry name" value="PHAGE INTEGRASE-RELATED"/>
    <property type="match status" value="1"/>
</dbReference>
<dbReference type="InterPro" id="IPR050090">
    <property type="entry name" value="Tyrosine_recombinase_XerCD"/>
</dbReference>
<dbReference type="EMBL" id="CABR01000167">
    <property type="protein sequence ID" value="CBI11782.1"/>
    <property type="molecule type" value="Genomic_DNA"/>
</dbReference>
<accession>E6QX08</accession>
<name>E6QX08_9ZZZZ</name>
<dbReference type="SUPFAM" id="SSF56349">
    <property type="entry name" value="DNA breaking-rejoining enzymes"/>
    <property type="match status" value="1"/>
</dbReference>
<evidence type="ECO:0000256" key="1">
    <source>
        <dbReference type="ARBA" id="ARBA00023125"/>
    </source>
</evidence>
<keyword evidence="1" id="KW-0238">DNA-binding</keyword>
<dbReference type="GO" id="GO:0003677">
    <property type="term" value="F:DNA binding"/>
    <property type="evidence" value="ECO:0007669"/>
    <property type="project" value="UniProtKB-KW"/>
</dbReference>
<evidence type="ECO:0000259" key="3">
    <source>
        <dbReference type="PROSITE" id="PS51898"/>
    </source>
</evidence>
<dbReference type="InterPro" id="IPR011010">
    <property type="entry name" value="DNA_brk_join_enz"/>
</dbReference>
<dbReference type="Gene3D" id="1.10.150.130">
    <property type="match status" value="1"/>
</dbReference>
<comment type="caution">
    <text evidence="4">The sequence shown here is derived from an EMBL/GenBank/DDBJ whole genome shotgun (WGS) entry which is preliminary data.</text>
</comment>
<dbReference type="InterPro" id="IPR010998">
    <property type="entry name" value="Integrase_recombinase_N"/>
</dbReference>
<evidence type="ECO:0000313" key="4">
    <source>
        <dbReference type="EMBL" id="CBI11782.1"/>
    </source>
</evidence>
<organism evidence="4">
    <name type="scientific">mine drainage metagenome</name>
    <dbReference type="NCBI Taxonomy" id="410659"/>
    <lineage>
        <taxon>unclassified sequences</taxon>
        <taxon>metagenomes</taxon>
        <taxon>ecological metagenomes</taxon>
    </lineage>
</organism>
<feature type="domain" description="Tyr recombinase" evidence="3">
    <location>
        <begin position="170"/>
        <end position="342"/>
    </location>
</feature>
<keyword evidence="2" id="KW-0233">DNA recombination</keyword>
<gene>
    <name evidence="4" type="ORF">CARN7_2629</name>
</gene>